<name>A0A1F8FAH5_9BACT</name>
<dbReference type="Proteomes" id="UP000177167">
    <property type="component" value="Unassembled WGS sequence"/>
</dbReference>
<comment type="caution">
    <text evidence="1">The sequence shown here is derived from an EMBL/GenBank/DDBJ whole genome shotgun (WGS) entry which is preliminary data.</text>
</comment>
<protein>
    <submittedName>
        <fullName evidence="1">Uncharacterized protein</fullName>
    </submittedName>
</protein>
<evidence type="ECO:0000313" key="1">
    <source>
        <dbReference type="EMBL" id="OGN09249.1"/>
    </source>
</evidence>
<reference evidence="1 2" key="1">
    <citation type="journal article" date="2016" name="Nat. Commun.">
        <title>Thousands of microbial genomes shed light on interconnected biogeochemical processes in an aquifer system.</title>
        <authorList>
            <person name="Anantharaman K."/>
            <person name="Brown C.T."/>
            <person name="Hug L.A."/>
            <person name="Sharon I."/>
            <person name="Castelle C.J."/>
            <person name="Probst A.J."/>
            <person name="Thomas B.C."/>
            <person name="Singh A."/>
            <person name="Wilkins M.J."/>
            <person name="Karaoz U."/>
            <person name="Brodie E.L."/>
            <person name="Williams K.H."/>
            <person name="Hubbard S.S."/>
            <person name="Banfield J.F."/>
        </authorList>
    </citation>
    <scope>NUCLEOTIDE SEQUENCE [LARGE SCALE GENOMIC DNA]</scope>
</reference>
<dbReference type="EMBL" id="MGJP01000040">
    <property type="protein sequence ID" value="OGN09249.1"/>
    <property type="molecule type" value="Genomic_DNA"/>
</dbReference>
<dbReference type="AlphaFoldDB" id="A0A1F8FAH5"/>
<gene>
    <name evidence="1" type="ORF">A3J46_04585</name>
</gene>
<sequence length="200" mass="22740">MQEQISQSTKEKAQEIARRFGVEVMDDLRDKSNDEVFRFFGALVDTGLVVLHGTNAEERFDKLEARQAKDTTKKSGNKKAVYAQDGITIPLGLAILNRKYLKSKLKDASAGWTSVKEKTTFEFSPNIYELYKSGDPNFFTDGYVYVLDKANFINAPDAGPEWHSEVDQDPVLAYRVSKRLAEDIFRPDSVREYGPEELQK</sequence>
<evidence type="ECO:0000313" key="2">
    <source>
        <dbReference type="Proteomes" id="UP000177167"/>
    </source>
</evidence>
<accession>A0A1F8FAH5</accession>
<organism evidence="1 2">
    <name type="scientific">Candidatus Yanofskybacteria bacterium RIFCSPHIGHO2_02_FULL_41_11</name>
    <dbReference type="NCBI Taxonomy" id="1802675"/>
    <lineage>
        <taxon>Bacteria</taxon>
        <taxon>Candidatus Yanofskyibacteriota</taxon>
    </lineage>
</organism>
<proteinExistence type="predicted"/>